<dbReference type="Proteomes" id="UP000649289">
    <property type="component" value="Unassembled WGS sequence"/>
</dbReference>
<dbReference type="RefSeq" id="WP_191199576.1">
    <property type="nucleotide sequence ID" value="NZ_BAAAPA010000005.1"/>
</dbReference>
<sequence>MSGIDVDLGVLDTIAGDLETAASGLDALAGSVPRGVDGGPMTAVIASMLSQVVTSAGNVSTALAGSAESVRLARSYYQRADADSSADMSQIRLAMQP</sequence>
<name>A0ABR8MH71_9ACTN</name>
<dbReference type="EMBL" id="JACXYY010000004">
    <property type="protein sequence ID" value="MBD3915258.1"/>
    <property type="molecule type" value="Genomic_DNA"/>
</dbReference>
<comment type="caution">
    <text evidence="1">The sequence shown here is derived from an EMBL/GenBank/DDBJ whole genome shotgun (WGS) entry which is preliminary data.</text>
</comment>
<proteinExistence type="predicted"/>
<gene>
    <name evidence="1" type="ORF">IEZ25_11595</name>
</gene>
<evidence type="ECO:0000313" key="2">
    <source>
        <dbReference type="Proteomes" id="UP000649289"/>
    </source>
</evidence>
<evidence type="ECO:0000313" key="1">
    <source>
        <dbReference type="EMBL" id="MBD3915258.1"/>
    </source>
</evidence>
<organism evidence="1 2">
    <name type="scientific">Nocardioides hwasunensis</name>
    <dbReference type="NCBI Taxonomy" id="397258"/>
    <lineage>
        <taxon>Bacteria</taxon>
        <taxon>Bacillati</taxon>
        <taxon>Actinomycetota</taxon>
        <taxon>Actinomycetes</taxon>
        <taxon>Propionibacteriales</taxon>
        <taxon>Nocardioidaceae</taxon>
        <taxon>Nocardioides</taxon>
    </lineage>
</organism>
<protein>
    <recommendedName>
        <fullName evidence="3">ESX-1 secretion-associated protein</fullName>
    </recommendedName>
</protein>
<evidence type="ECO:0008006" key="3">
    <source>
        <dbReference type="Google" id="ProtNLM"/>
    </source>
</evidence>
<reference evidence="1 2" key="1">
    <citation type="submission" date="2020-09" db="EMBL/GenBank/DDBJ databases">
        <title>novel species in genus Nocardioides.</title>
        <authorList>
            <person name="Zhang G."/>
        </authorList>
    </citation>
    <scope>NUCLEOTIDE SEQUENCE [LARGE SCALE GENOMIC DNA]</scope>
    <source>
        <strain evidence="1 2">19197</strain>
    </source>
</reference>
<keyword evidence="2" id="KW-1185">Reference proteome</keyword>
<accession>A0ABR8MH71</accession>